<dbReference type="AlphaFoldDB" id="A0A2U3I3Q0"/>
<evidence type="ECO:0000313" key="2">
    <source>
        <dbReference type="Proteomes" id="UP000238169"/>
    </source>
</evidence>
<gene>
    <name evidence="1" type="ORF">NOV72_02008</name>
</gene>
<evidence type="ECO:0000313" key="1">
    <source>
        <dbReference type="EMBL" id="SPB14776.1"/>
    </source>
</evidence>
<dbReference type="OrthoDB" id="6627271at2"/>
<reference evidence="2" key="1">
    <citation type="submission" date="2018-01" db="EMBL/GenBank/DDBJ databases">
        <authorList>
            <person name="Peeters C."/>
        </authorList>
    </citation>
    <scope>NUCLEOTIDE SEQUENCE [LARGE SCALE GENOMIC DNA]</scope>
</reference>
<accession>A0A2U3I3Q0</accession>
<dbReference type="EMBL" id="OGTP01000005">
    <property type="protein sequence ID" value="SPB14776.1"/>
    <property type="molecule type" value="Genomic_DNA"/>
</dbReference>
<dbReference type="RefSeq" id="WP_106854465.1">
    <property type="nucleotide sequence ID" value="NZ_OGTP01000005.1"/>
</dbReference>
<organism evidence="1 2">
    <name type="scientific">Caballeronia novacaledonica</name>
    <dbReference type="NCBI Taxonomy" id="1544861"/>
    <lineage>
        <taxon>Bacteria</taxon>
        <taxon>Pseudomonadati</taxon>
        <taxon>Pseudomonadota</taxon>
        <taxon>Betaproteobacteria</taxon>
        <taxon>Burkholderiales</taxon>
        <taxon>Burkholderiaceae</taxon>
        <taxon>Caballeronia</taxon>
    </lineage>
</organism>
<name>A0A2U3I3Q0_9BURK</name>
<sequence>MQPSAFDRAYFQSLKRDLLAATRDFFRVPDSQVNESFARGFGVNTYAALIAALDGNHPRKHLKAPGVELLDHAAFAARMTELSDDRTAESVSAILEGARIEIKIVRRSPARQNPVRYSDIAYDVTVDILGVPPEVLESSPEFLIPEFFRPDGTELYRLDCDWSFRVDGEYAVTRKQSGRGLLNTKVVDGHWKGALYVYSPQHQEDDSRCLRSVKAALARAMLPALTSRVRCSIFRPDRYQHGAWRVRIAIGPVIQAFLGGSRLVFALPKLPKRHVVMDKGFMFDMGVGVFQDGEWCADIYSNGIHEDENPTSLAQVKAELLQAVNLALQGAGFGG</sequence>
<proteinExistence type="predicted"/>
<protein>
    <submittedName>
        <fullName evidence="1">Uncharacterized protein</fullName>
    </submittedName>
</protein>
<keyword evidence="2" id="KW-1185">Reference proteome</keyword>
<dbReference type="Proteomes" id="UP000238169">
    <property type="component" value="Unassembled WGS sequence"/>
</dbReference>